<sequence>MNAVRICYQTVEFEEVDIHIRSLRDKQQFSDPFGEAEALGISSAQWSLFGVLWESSKVLAKEMEHFNIDDKRILEVGCGIGLTSLLLNSRQADITATDYHPEASTFLTENTRLNSDETIPFLRTAWQDEHDGLGTFDLIIGADLLYEAEHITLLSEFIDRHTNPHCEIILVDPGRGNHAQFSKAMVEKGYIHHQHKPEGNEEFKGMILKYKR</sequence>
<dbReference type="AlphaFoldDB" id="A0A3P1SQD4"/>
<dbReference type="Proteomes" id="UP000267535">
    <property type="component" value="Unassembled WGS sequence"/>
</dbReference>
<organism evidence="1 2">
    <name type="scientific">Amphritea balenae</name>
    <dbReference type="NCBI Taxonomy" id="452629"/>
    <lineage>
        <taxon>Bacteria</taxon>
        <taxon>Pseudomonadati</taxon>
        <taxon>Pseudomonadota</taxon>
        <taxon>Gammaproteobacteria</taxon>
        <taxon>Oceanospirillales</taxon>
        <taxon>Oceanospirillaceae</taxon>
        <taxon>Amphritea</taxon>
    </lineage>
</organism>
<evidence type="ECO:0000313" key="1">
    <source>
        <dbReference type="EMBL" id="RRC99347.1"/>
    </source>
</evidence>
<dbReference type="Pfam" id="PF10294">
    <property type="entry name" value="Methyltransf_16"/>
    <property type="match status" value="1"/>
</dbReference>
<protein>
    <submittedName>
        <fullName evidence="1">Methyltransferase domain-containing protein</fullName>
    </submittedName>
</protein>
<dbReference type="InterPro" id="IPR019410">
    <property type="entry name" value="Methyltransf_16"/>
</dbReference>
<evidence type="ECO:0000313" key="2">
    <source>
        <dbReference type="Proteomes" id="UP000267535"/>
    </source>
</evidence>
<dbReference type="CDD" id="cd02440">
    <property type="entry name" value="AdoMet_MTases"/>
    <property type="match status" value="1"/>
</dbReference>
<comment type="caution">
    <text evidence="1">The sequence shown here is derived from an EMBL/GenBank/DDBJ whole genome shotgun (WGS) entry which is preliminary data.</text>
</comment>
<dbReference type="InterPro" id="IPR029063">
    <property type="entry name" value="SAM-dependent_MTases_sf"/>
</dbReference>
<gene>
    <name evidence="1" type="ORF">EHS89_10920</name>
</gene>
<dbReference type="GO" id="GO:0008168">
    <property type="term" value="F:methyltransferase activity"/>
    <property type="evidence" value="ECO:0007669"/>
    <property type="project" value="UniProtKB-KW"/>
</dbReference>
<keyword evidence="1" id="KW-0489">Methyltransferase</keyword>
<proteinExistence type="predicted"/>
<name>A0A3P1SQD4_9GAMM</name>
<dbReference type="Gene3D" id="3.40.50.150">
    <property type="entry name" value="Vaccinia Virus protein VP39"/>
    <property type="match status" value="1"/>
</dbReference>
<dbReference type="GO" id="GO:0032259">
    <property type="term" value="P:methylation"/>
    <property type="evidence" value="ECO:0007669"/>
    <property type="project" value="UniProtKB-KW"/>
</dbReference>
<dbReference type="SUPFAM" id="SSF53335">
    <property type="entry name" value="S-adenosyl-L-methionine-dependent methyltransferases"/>
    <property type="match status" value="1"/>
</dbReference>
<keyword evidence="2" id="KW-1185">Reference proteome</keyword>
<keyword evidence="1" id="KW-0808">Transferase</keyword>
<dbReference type="PANTHER" id="PTHR14614">
    <property type="entry name" value="HEPATOCELLULAR CARCINOMA-ASSOCIATED ANTIGEN"/>
    <property type="match status" value="1"/>
</dbReference>
<dbReference type="OrthoDB" id="264333at2"/>
<accession>A0A3P1SQD4</accession>
<dbReference type="RefSeq" id="WP_124926185.1">
    <property type="nucleotide sequence ID" value="NZ_BMOH01000004.1"/>
</dbReference>
<reference evidence="1 2" key="1">
    <citation type="submission" date="2018-11" db="EMBL/GenBank/DDBJ databases">
        <title>The draft genome sequence of Amphritea balenae JAMM 1525T.</title>
        <authorList>
            <person name="Fang Z."/>
            <person name="Zhang Y."/>
            <person name="Han X."/>
        </authorList>
    </citation>
    <scope>NUCLEOTIDE SEQUENCE [LARGE SCALE GENOMIC DNA]</scope>
    <source>
        <strain evidence="1 2">JAMM 1525</strain>
    </source>
</reference>
<dbReference type="EMBL" id="RQXV01000005">
    <property type="protein sequence ID" value="RRC99347.1"/>
    <property type="molecule type" value="Genomic_DNA"/>
</dbReference>